<evidence type="ECO:0000256" key="5">
    <source>
        <dbReference type="ARBA" id="ARBA00044503"/>
    </source>
</evidence>
<dbReference type="KEGG" id="cle:Clole_2108"/>
<dbReference type="Proteomes" id="UP000008467">
    <property type="component" value="Chromosome"/>
</dbReference>
<keyword evidence="3" id="KW-0378">Hydrolase</keyword>
<comment type="similarity">
    <text evidence="5">Belongs to the Prp family.</text>
</comment>
<accession>F2JQW4</accession>
<dbReference type="GO" id="GO:0042254">
    <property type="term" value="P:ribosome biogenesis"/>
    <property type="evidence" value="ECO:0007669"/>
    <property type="project" value="UniProtKB-KW"/>
</dbReference>
<keyword evidence="8" id="KW-1185">Reference proteome</keyword>
<dbReference type="EMBL" id="CP002582">
    <property type="protein sequence ID" value="ADZ83822.1"/>
    <property type="molecule type" value="Genomic_DNA"/>
</dbReference>
<dbReference type="STRING" id="642492.Clole_2108"/>
<keyword evidence="1" id="KW-0690">Ribosome biogenesis</keyword>
<dbReference type="GO" id="GO:0008234">
    <property type="term" value="F:cysteine-type peptidase activity"/>
    <property type="evidence" value="ECO:0007669"/>
    <property type="project" value="UniProtKB-KW"/>
</dbReference>
<evidence type="ECO:0000256" key="6">
    <source>
        <dbReference type="ARBA" id="ARBA00044538"/>
    </source>
</evidence>
<protein>
    <recommendedName>
        <fullName evidence="6">Ribosomal processing cysteine protease Prp</fullName>
    </recommendedName>
</protein>
<dbReference type="HOGENOM" id="CLU_140910_2_2_9"/>
<gene>
    <name evidence="7" type="ordered locus">Clole_2108</name>
</gene>
<dbReference type="eggNOG" id="COG2868">
    <property type="taxonomic scope" value="Bacteria"/>
</dbReference>
<evidence type="ECO:0000256" key="3">
    <source>
        <dbReference type="ARBA" id="ARBA00022801"/>
    </source>
</evidence>
<dbReference type="InterPro" id="IPR007422">
    <property type="entry name" value="Peptidase_Prp"/>
</dbReference>
<name>F2JQW4_CELLD</name>
<dbReference type="PANTHER" id="PTHR39178:SF1">
    <property type="entry name" value="RIBOSOMAL-PROCESSING CYSTEINE PROTEASE PRP"/>
    <property type="match status" value="1"/>
</dbReference>
<keyword evidence="4" id="KW-0788">Thiol protease</keyword>
<evidence type="ECO:0000313" key="8">
    <source>
        <dbReference type="Proteomes" id="UP000008467"/>
    </source>
</evidence>
<dbReference type="GO" id="GO:0006508">
    <property type="term" value="P:proteolysis"/>
    <property type="evidence" value="ECO:0007669"/>
    <property type="project" value="UniProtKB-KW"/>
</dbReference>
<sequence length="111" mass="12769">MTEVTFYQKDEHVYRFRVDGHASFAEHGEDVVCAAISMLTINTLNAIESYTDEPFKEICINQKEGVIDVEFPRRKTGEYAPEAELLIKSMILGLETVKEMYGEKYINILNK</sequence>
<evidence type="ECO:0000256" key="1">
    <source>
        <dbReference type="ARBA" id="ARBA00022517"/>
    </source>
</evidence>
<organism evidence="7 8">
    <name type="scientific">Cellulosilyticum lentocellum (strain ATCC 49066 / DSM 5427 / NCIMB 11756 / RHM5)</name>
    <name type="common">Clostridium lentocellum</name>
    <dbReference type="NCBI Taxonomy" id="642492"/>
    <lineage>
        <taxon>Bacteria</taxon>
        <taxon>Bacillati</taxon>
        <taxon>Bacillota</taxon>
        <taxon>Clostridia</taxon>
        <taxon>Lachnospirales</taxon>
        <taxon>Cellulosilyticaceae</taxon>
        <taxon>Cellulosilyticum</taxon>
    </lineage>
</organism>
<keyword evidence="2" id="KW-0645">Protease</keyword>
<evidence type="ECO:0000256" key="2">
    <source>
        <dbReference type="ARBA" id="ARBA00022670"/>
    </source>
</evidence>
<dbReference type="AlphaFoldDB" id="F2JQW4"/>
<reference evidence="7 8" key="1">
    <citation type="journal article" date="2011" name="J. Bacteriol.">
        <title>Complete genome sequence of the cellulose-degrading bacterium Cellulosilyticum lentocellum.</title>
        <authorList>
            <consortium name="US DOE Joint Genome Institute"/>
            <person name="Miller D.A."/>
            <person name="Suen G."/>
            <person name="Bruce D."/>
            <person name="Copeland A."/>
            <person name="Cheng J.F."/>
            <person name="Detter C."/>
            <person name="Goodwin L.A."/>
            <person name="Han C.S."/>
            <person name="Hauser L.J."/>
            <person name="Land M.L."/>
            <person name="Lapidus A."/>
            <person name="Lucas S."/>
            <person name="Meincke L."/>
            <person name="Pitluck S."/>
            <person name="Tapia R."/>
            <person name="Teshima H."/>
            <person name="Woyke T."/>
            <person name="Fox B.G."/>
            <person name="Angert E.R."/>
            <person name="Currie C.R."/>
        </authorList>
    </citation>
    <scope>NUCLEOTIDE SEQUENCE [LARGE SCALE GENOMIC DNA]</scope>
    <source>
        <strain evidence="8">ATCC 49066 / DSM 5427 / NCIMB 11756 / RHM5</strain>
    </source>
</reference>
<dbReference type="InterPro" id="IPR036764">
    <property type="entry name" value="Peptidase_Prp_sf"/>
</dbReference>
<dbReference type="Gene3D" id="3.30.70.1490">
    <property type="entry name" value="Cysteine protease Prp"/>
    <property type="match status" value="1"/>
</dbReference>
<dbReference type="CDD" id="cd16332">
    <property type="entry name" value="Prp-like"/>
    <property type="match status" value="1"/>
</dbReference>
<dbReference type="SUPFAM" id="SSF118010">
    <property type="entry name" value="TM1457-like"/>
    <property type="match status" value="1"/>
</dbReference>
<dbReference type="RefSeq" id="WP_013657116.1">
    <property type="nucleotide sequence ID" value="NC_015275.1"/>
</dbReference>
<evidence type="ECO:0000256" key="4">
    <source>
        <dbReference type="ARBA" id="ARBA00022807"/>
    </source>
</evidence>
<evidence type="ECO:0000313" key="7">
    <source>
        <dbReference type="EMBL" id="ADZ83822.1"/>
    </source>
</evidence>
<dbReference type="PANTHER" id="PTHR39178">
    <property type="entry name" value="HYPOTHETICAL RIBOSOME-ASSOCIATED PROTEIN"/>
    <property type="match status" value="1"/>
</dbReference>
<proteinExistence type="inferred from homology"/>
<dbReference type="Pfam" id="PF04327">
    <property type="entry name" value="Peptidase_Prp"/>
    <property type="match status" value="1"/>
</dbReference>